<dbReference type="PANTHER" id="PTHR40599:SF1">
    <property type="entry name" value="[CITRATE [PRO-3S]-LYASE] LIGASE"/>
    <property type="match status" value="1"/>
</dbReference>
<reference evidence="4 5" key="1">
    <citation type="journal article" date="2023" name="Int. J. Syst. Evol. Microbiol.">
        <title>The observation of taxonomic boundaries for the 16SrII and 16SrXXV phytoplasmas using genome-based delimitation.</title>
        <authorList>
            <person name="Rodrigues Jardim B."/>
            <person name="Tran-Nguyen L.T.T."/>
            <person name="Gambley C."/>
            <person name="Al-Sadi A.M."/>
            <person name="Al-Subhi A.M."/>
            <person name="Foissac X."/>
            <person name="Salar P."/>
            <person name="Cai H."/>
            <person name="Yang J.Y."/>
            <person name="Davis R."/>
            <person name="Jones L."/>
            <person name="Rodoni B."/>
            <person name="Constable F.E."/>
        </authorList>
    </citation>
    <scope>NUCLEOTIDE SEQUENCE [LARGE SCALE GENOMIC DNA]</scope>
    <source>
        <strain evidence="4">BAWM-155c</strain>
    </source>
</reference>
<keyword evidence="4" id="KW-0808">Transferase</keyword>
<sequence>MVHIFLDVIPEPKIVLPEDQKTISKIQEFLLYLGLKDDLVNEYAIIYAADNTPQQIIGVIGRFYNNIRCLAIDINYQGNNVANTLVDFMVKRIYQNNFQEVFVFTKPVYFSIFRHLGFEIIYYNDKFGFLTNRYDLFERYLTYLTHKKNNVLSKYSNISAIVMNANPFTKGHEYLVQQASIRSDFVYVILVKEESSFFTYYQRFKMTCLGTKKYINVCILEGSNYLVSKNIFPSYFLPSKEEAIHQQVILDANIFSIYIADRLGIHKRFVGEEPFSYTTNLYNNIMKEVFKVKNLELIICPRITYQEKPISATQVRKLFIQGDFEAMSFLVPFSTLEYLKSLDYLKYKQNACLMKLVDKNF</sequence>
<dbReference type="RefSeq" id="WP_304515349.1">
    <property type="nucleotide sequence ID" value="NZ_JAOSID010000004.1"/>
</dbReference>
<name>A0ABT9DFJ5_9MOLU</name>
<dbReference type="InterPro" id="IPR016181">
    <property type="entry name" value="Acyl_CoA_acyltransferase"/>
</dbReference>
<evidence type="ECO:0000259" key="3">
    <source>
        <dbReference type="SMART" id="SM00764"/>
    </source>
</evidence>
<evidence type="ECO:0000313" key="5">
    <source>
        <dbReference type="Proteomes" id="UP001172036"/>
    </source>
</evidence>
<accession>A0ABT9DFJ5</accession>
<comment type="caution">
    <text evidence="4">The sequence shown here is derived from an EMBL/GenBank/DDBJ whole genome shotgun (WGS) entry which is preliminary data.</text>
</comment>
<gene>
    <name evidence="4" type="ORF">OC680_01435</name>
</gene>
<evidence type="ECO:0000313" key="4">
    <source>
        <dbReference type="EMBL" id="MDO8168145.1"/>
    </source>
</evidence>
<proteinExistence type="predicted"/>
<dbReference type="Gene3D" id="3.40.630.30">
    <property type="match status" value="1"/>
</dbReference>
<dbReference type="SMART" id="SM00764">
    <property type="entry name" value="Citrate_ly_lig"/>
    <property type="match status" value="1"/>
</dbReference>
<dbReference type="PANTHER" id="PTHR40599">
    <property type="entry name" value="[CITRATE [PRO-3S]-LYASE] LIGASE"/>
    <property type="match status" value="1"/>
</dbReference>
<dbReference type="EMBL" id="JAOSID010000004">
    <property type="protein sequence ID" value="MDO8168145.1"/>
    <property type="molecule type" value="Genomic_DNA"/>
</dbReference>
<evidence type="ECO:0000256" key="2">
    <source>
        <dbReference type="ARBA" id="ARBA00022840"/>
    </source>
</evidence>
<organism evidence="4 5">
    <name type="scientific">Candidatus Phytoplasma melaleucae</name>
    <dbReference type="NCBI Taxonomy" id="2982630"/>
    <lineage>
        <taxon>Bacteria</taxon>
        <taxon>Bacillati</taxon>
        <taxon>Mycoplasmatota</taxon>
        <taxon>Mollicutes</taxon>
        <taxon>Acholeplasmatales</taxon>
        <taxon>Acholeplasmataceae</taxon>
        <taxon>Candidatus Phytoplasma</taxon>
    </lineage>
</organism>
<keyword evidence="2" id="KW-0067">ATP-binding</keyword>
<keyword evidence="4" id="KW-0012">Acyltransferase</keyword>
<dbReference type="EC" id="2.3.1.-" evidence="4"/>
<dbReference type="SUPFAM" id="SSF52374">
    <property type="entry name" value="Nucleotidylyl transferase"/>
    <property type="match status" value="1"/>
</dbReference>
<dbReference type="Proteomes" id="UP001172036">
    <property type="component" value="Unassembled WGS sequence"/>
</dbReference>
<dbReference type="SUPFAM" id="SSF55729">
    <property type="entry name" value="Acyl-CoA N-acyltransferases (Nat)"/>
    <property type="match status" value="1"/>
</dbReference>
<dbReference type="Gene3D" id="3.40.50.620">
    <property type="entry name" value="HUPs"/>
    <property type="match status" value="1"/>
</dbReference>
<protein>
    <submittedName>
        <fullName evidence="4">GNAT family N-acetyltransferase</fullName>
        <ecNumber evidence="4">2.3.1.-</ecNumber>
    </submittedName>
</protein>
<dbReference type="GO" id="GO:0016746">
    <property type="term" value="F:acyltransferase activity"/>
    <property type="evidence" value="ECO:0007669"/>
    <property type="project" value="UniProtKB-KW"/>
</dbReference>
<dbReference type="Pfam" id="PF08218">
    <property type="entry name" value="Citrate_ly_lig"/>
    <property type="match status" value="1"/>
</dbReference>
<feature type="domain" description="Citrate lyase ligase C-terminal" evidence="3">
    <location>
        <begin position="158"/>
        <end position="339"/>
    </location>
</feature>
<dbReference type="InterPro" id="IPR005216">
    <property type="entry name" value="Citrate_lyase_ligase"/>
</dbReference>
<dbReference type="InterPro" id="IPR013166">
    <property type="entry name" value="Citrate_lyase_ligase_C"/>
</dbReference>
<keyword evidence="1" id="KW-0547">Nucleotide-binding</keyword>
<dbReference type="InterPro" id="IPR014729">
    <property type="entry name" value="Rossmann-like_a/b/a_fold"/>
</dbReference>
<evidence type="ECO:0000256" key="1">
    <source>
        <dbReference type="ARBA" id="ARBA00022741"/>
    </source>
</evidence>
<keyword evidence="5" id="KW-1185">Reference proteome</keyword>